<keyword evidence="5 8" id="KW-0812">Transmembrane</keyword>
<feature type="transmembrane region" description="Helical" evidence="8">
    <location>
        <begin position="370"/>
        <end position="392"/>
    </location>
</feature>
<keyword evidence="6 8" id="KW-1133">Transmembrane helix</keyword>
<evidence type="ECO:0000313" key="10">
    <source>
        <dbReference type="EMBL" id="MBB5752377.1"/>
    </source>
</evidence>
<gene>
    <name evidence="10" type="ORF">GGQ63_001431</name>
</gene>
<dbReference type="CDD" id="cd17503">
    <property type="entry name" value="MFS_LmrB_MDR_like"/>
    <property type="match status" value="1"/>
</dbReference>
<sequence length="514" mass="55220">MNAPAAAAAPAVRHRGLITAAIMLATIMQVLDTTIANVALPSMQGSLGAASDTITWVLTSYIVAAAIATPVTGWLADRLGLKRLFLISIAGFTVASLACGIAGSLAEMVFYRIAQGLFGAALVPLSQSVLLNINPKERHGQAMAMWGAGIMIGPIIGPTLGGWLTDVFNWRYVFFVNLPVGILAFTGLLIFMNESPKRERRFDFFGFAMLSLGVGALQMMLDRGEQLDWFSSAEVLTELALTLIGFWVFAVHIATKSDTFIEARIFRDRNLVTGLVFIFIIGIILLATMALLPPMLQRIYGYPVVTTGIVLAPRGAGTMIAMMVVGRLMGKIDPRLMIFVGLALVAWSLYEMTTWSPIMDWWPFITTGVVQGLGLGLVFVPLSTIAFATLAPQQRTDAASLFSLVRNLGSSIGVSIVSTLLSQNIQVNHAELAERITPYSSPLPAGIAPTGALSSGSTAALATLDQAINTQATFIAYLDDFKFMMFVTLATIPLLAFLRYRRQASGPAEAVVME</sequence>
<evidence type="ECO:0000256" key="5">
    <source>
        <dbReference type="ARBA" id="ARBA00022692"/>
    </source>
</evidence>
<dbReference type="Pfam" id="PF07690">
    <property type="entry name" value="MFS_1"/>
    <property type="match status" value="1"/>
</dbReference>
<evidence type="ECO:0000256" key="6">
    <source>
        <dbReference type="ARBA" id="ARBA00022989"/>
    </source>
</evidence>
<reference evidence="10 11" key="1">
    <citation type="submission" date="2020-08" db="EMBL/GenBank/DDBJ databases">
        <title>Genomic Encyclopedia of Type Strains, Phase IV (KMG-IV): sequencing the most valuable type-strain genomes for metagenomic binning, comparative biology and taxonomic classification.</title>
        <authorList>
            <person name="Goeker M."/>
        </authorList>
    </citation>
    <scope>NUCLEOTIDE SEQUENCE [LARGE SCALE GENOMIC DNA]</scope>
    <source>
        <strain evidence="10 11">DSM 16268</strain>
    </source>
</reference>
<dbReference type="InterPro" id="IPR020846">
    <property type="entry name" value="MFS_dom"/>
</dbReference>
<feature type="transmembrane region" description="Helical" evidence="8">
    <location>
        <begin position="271"/>
        <end position="293"/>
    </location>
</feature>
<evidence type="ECO:0000256" key="2">
    <source>
        <dbReference type="ARBA" id="ARBA00008537"/>
    </source>
</evidence>
<feature type="transmembrane region" description="Helical" evidence="8">
    <location>
        <begin position="109"/>
        <end position="131"/>
    </location>
</feature>
<dbReference type="InterPro" id="IPR004638">
    <property type="entry name" value="EmrB-like"/>
</dbReference>
<feature type="transmembrane region" description="Helical" evidence="8">
    <location>
        <begin position="204"/>
        <end position="221"/>
    </location>
</feature>
<evidence type="ECO:0000313" key="11">
    <source>
        <dbReference type="Proteomes" id="UP000523821"/>
    </source>
</evidence>
<dbReference type="EMBL" id="JACHOO010000003">
    <property type="protein sequence ID" value="MBB5752377.1"/>
    <property type="molecule type" value="Genomic_DNA"/>
</dbReference>
<keyword evidence="3" id="KW-0813">Transport</keyword>
<proteinExistence type="inferred from homology"/>
<evidence type="ECO:0000256" key="8">
    <source>
        <dbReference type="SAM" id="Phobius"/>
    </source>
</evidence>
<feature type="transmembrane region" description="Helical" evidence="8">
    <location>
        <begin position="143"/>
        <end position="164"/>
    </location>
</feature>
<dbReference type="RefSeq" id="WP_183854123.1">
    <property type="nucleotide sequence ID" value="NZ_JACHOO010000003.1"/>
</dbReference>
<keyword evidence="4" id="KW-1003">Cell membrane</keyword>
<feature type="transmembrane region" description="Helical" evidence="8">
    <location>
        <begin position="83"/>
        <end position="103"/>
    </location>
</feature>
<feature type="transmembrane region" description="Helical" evidence="8">
    <location>
        <begin position="54"/>
        <end position="76"/>
    </location>
</feature>
<dbReference type="PROSITE" id="PS50850">
    <property type="entry name" value="MFS"/>
    <property type="match status" value="1"/>
</dbReference>
<comment type="caution">
    <text evidence="10">The sequence shown here is derived from an EMBL/GenBank/DDBJ whole genome shotgun (WGS) entry which is preliminary data.</text>
</comment>
<evidence type="ECO:0000256" key="7">
    <source>
        <dbReference type="ARBA" id="ARBA00023136"/>
    </source>
</evidence>
<dbReference type="Gene3D" id="1.20.1250.20">
    <property type="entry name" value="MFS general substrate transporter like domains"/>
    <property type="match status" value="1"/>
</dbReference>
<name>A0A7W9CUY5_9HYPH</name>
<evidence type="ECO:0000256" key="3">
    <source>
        <dbReference type="ARBA" id="ARBA00022448"/>
    </source>
</evidence>
<feature type="transmembrane region" description="Helical" evidence="8">
    <location>
        <begin position="170"/>
        <end position="192"/>
    </location>
</feature>
<dbReference type="Proteomes" id="UP000523821">
    <property type="component" value="Unassembled WGS sequence"/>
</dbReference>
<feature type="transmembrane region" description="Helical" evidence="8">
    <location>
        <begin position="299"/>
        <end position="325"/>
    </location>
</feature>
<protein>
    <submittedName>
        <fullName evidence="10">DHA2 family multidrug resistance protein</fullName>
    </submittedName>
</protein>
<evidence type="ECO:0000256" key="4">
    <source>
        <dbReference type="ARBA" id="ARBA00022475"/>
    </source>
</evidence>
<comment type="subcellular location">
    <subcellularLocation>
        <location evidence="1">Cell membrane</location>
        <topology evidence="1">Multi-pass membrane protein</topology>
    </subcellularLocation>
</comment>
<dbReference type="PANTHER" id="PTHR42718">
    <property type="entry name" value="MAJOR FACILITATOR SUPERFAMILY MULTIDRUG TRANSPORTER MFSC"/>
    <property type="match status" value="1"/>
</dbReference>
<dbReference type="InterPro" id="IPR036259">
    <property type="entry name" value="MFS_trans_sf"/>
</dbReference>
<feature type="transmembrane region" description="Helical" evidence="8">
    <location>
        <begin position="483"/>
        <end position="500"/>
    </location>
</feature>
<feature type="domain" description="Major facilitator superfamily (MFS) profile" evidence="9">
    <location>
        <begin position="18"/>
        <end position="505"/>
    </location>
</feature>
<feature type="transmembrane region" description="Helical" evidence="8">
    <location>
        <begin position="332"/>
        <end position="350"/>
    </location>
</feature>
<dbReference type="PANTHER" id="PTHR42718:SF9">
    <property type="entry name" value="MAJOR FACILITATOR SUPERFAMILY MULTIDRUG TRANSPORTER MFSC"/>
    <property type="match status" value="1"/>
</dbReference>
<dbReference type="InterPro" id="IPR011701">
    <property type="entry name" value="MFS"/>
</dbReference>
<organism evidence="10 11">
    <name type="scientific">Prosthecomicrobium pneumaticum</name>
    <dbReference type="NCBI Taxonomy" id="81895"/>
    <lineage>
        <taxon>Bacteria</taxon>
        <taxon>Pseudomonadati</taxon>
        <taxon>Pseudomonadota</taxon>
        <taxon>Alphaproteobacteria</taxon>
        <taxon>Hyphomicrobiales</taxon>
        <taxon>Kaistiaceae</taxon>
        <taxon>Prosthecomicrobium</taxon>
    </lineage>
</organism>
<dbReference type="GO" id="GO:0005886">
    <property type="term" value="C:plasma membrane"/>
    <property type="evidence" value="ECO:0007669"/>
    <property type="project" value="UniProtKB-SubCell"/>
</dbReference>
<evidence type="ECO:0000259" key="9">
    <source>
        <dbReference type="PROSITE" id="PS50850"/>
    </source>
</evidence>
<dbReference type="GO" id="GO:0022857">
    <property type="term" value="F:transmembrane transporter activity"/>
    <property type="evidence" value="ECO:0007669"/>
    <property type="project" value="InterPro"/>
</dbReference>
<dbReference type="NCBIfam" id="TIGR00711">
    <property type="entry name" value="efflux_EmrB"/>
    <property type="match status" value="1"/>
</dbReference>
<evidence type="ECO:0000256" key="1">
    <source>
        <dbReference type="ARBA" id="ARBA00004651"/>
    </source>
</evidence>
<keyword evidence="7 8" id="KW-0472">Membrane</keyword>
<keyword evidence="11" id="KW-1185">Reference proteome</keyword>
<dbReference type="AlphaFoldDB" id="A0A7W9CUY5"/>
<feature type="transmembrane region" description="Helical" evidence="8">
    <location>
        <begin position="21"/>
        <end position="42"/>
    </location>
</feature>
<dbReference type="SUPFAM" id="SSF103473">
    <property type="entry name" value="MFS general substrate transporter"/>
    <property type="match status" value="1"/>
</dbReference>
<comment type="similarity">
    <text evidence="2">Belongs to the major facilitator superfamily. EmrB family.</text>
</comment>
<feature type="transmembrane region" description="Helical" evidence="8">
    <location>
        <begin position="233"/>
        <end position="251"/>
    </location>
</feature>
<feature type="transmembrane region" description="Helical" evidence="8">
    <location>
        <begin position="404"/>
        <end position="422"/>
    </location>
</feature>
<dbReference type="Gene3D" id="1.20.1720.10">
    <property type="entry name" value="Multidrug resistance protein D"/>
    <property type="match status" value="1"/>
</dbReference>
<accession>A0A7W9CUY5</accession>
<dbReference type="PRINTS" id="PR01036">
    <property type="entry name" value="TCRTETB"/>
</dbReference>